<dbReference type="OrthoDB" id="9816564at2"/>
<protein>
    <submittedName>
        <fullName evidence="2">Methyltransferase</fullName>
    </submittedName>
</protein>
<name>A0A151CHJ0_9BACT</name>
<dbReference type="InterPro" id="IPR029063">
    <property type="entry name" value="SAM-dependent_MTases_sf"/>
</dbReference>
<keyword evidence="1 2" id="KW-0808">Transferase</keyword>
<dbReference type="PANTHER" id="PTHR43861:SF3">
    <property type="entry name" value="PUTATIVE (AFU_ORTHOLOGUE AFUA_2G14390)-RELATED"/>
    <property type="match status" value="1"/>
</dbReference>
<dbReference type="STRING" id="1630136.AS592_00395"/>
<evidence type="ECO:0000313" key="2">
    <source>
        <dbReference type="EMBL" id="KYJ87002.1"/>
    </source>
</evidence>
<keyword evidence="2" id="KW-0489">Methyltransferase</keyword>
<dbReference type="Proteomes" id="UP000075359">
    <property type="component" value="Unassembled WGS sequence"/>
</dbReference>
<dbReference type="GO" id="GO:0008168">
    <property type="term" value="F:methyltransferase activity"/>
    <property type="evidence" value="ECO:0007669"/>
    <property type="project" value="UniProtKB-KW"/>
</dbReference>
<organism evidence="2 3">
    <name type="scientific">Sulfurovum riftiae</name>
    <dbReference type="NCBI Taxonomy" id="1630136"/>
    <lineage>
        <taxon>Bacteria</taxon>
        <taxon>Pseudomonadati</taxon>
        <taxon>Campylobacterota</taxon>
        <taxon>Epsilonproteobacteria</taxon>
        <taxon>Campylobacterales</taxon>
        <taxon>Sulfurovaceae</taxon>
        <taxon>Sulfurovum</taxon>
    </lineage>
</organism>
<accession>A0A151CHJ0</accession>
<sequence length="213" mass="25161">MRCHICNEPTLMFLDEKMQMLYYHCTECEYIFKDPSVYQDFTDQKDRYDLHENEEENAGYRAYFKRFLDHVLSLVQKPESALDFGCGESSLLASMLEEHGISCDYYDPIYHPEGLVNSKKYDLIVSTEVFEHLHQPREVFESLVDRLNPSGYLAIQTEFHPNEMGAFKNWYYPKDPTHIVFFTAKTFEVLSDLFKCRVIDDNGKNIVVMKKKK</sequence>
<reference evidence="2 3" key="1">
    <citation type="submission" date="2015-11" db="EMBL/GenBank/DDBJ databases">
        <title>Draft genome of Sulfurovum riftiae 1812E, a member of the Epsilonproteobacteria isolated from the tube of the deep-sea hydrothermal vent tubewom Riftia pachyptila.</title>
        <authorList>
            <person name="Vetriani C."/>
            <person name="Giovannelli D."/>
        </authorList>
    </citation>
    <scope>NUCLEOTIDE SEQUENCE [LARGE SCALE GENOMIC DNA]</scope>
    <source>
        <strain evidence="2 3">1812E</strain>
    </source>
</reference>
<evidence type="ECO:0000313" key="3">
    <source>
        <dbReference type="Proteomes" id="UP000075359"/>
    </source>
</evidence>
<dbReference type="Pfam" id="PF13489">
    <property type="entry name" value="Methyltransf_23"/>
    <property type="match status" value="1"/>
</dbReference>
<proteinExistence type="predicted"/>
<comment type="caution">
    <text evidence="2">The sequence shown here is derived from an EMBL/GenBank/DDBJ whole genome shotgun (WGS) entry which is preliminary data.</text>
</comment>
<gene>
    <name evidence="2" type="ORF">AS592_00395</name>
</gene>
<dbReference type="GO" id="GO:0032259">
    <property type="term" value="P:methylation"/>
    <property type="evidence" value="ECO:0007669"/>
    <property type="project" value="UniProtKB-KW"/>
</dbReference>
<dbReference type="AlphaFoldDB" id="A0A151CHJ0"/>
<dbReference type="PANTHER" id="PTHR43861">
    <property type="entry name" value="TRANS-ACONITATE 2-METHYLTRANSFERASE-RELATED"/>
    <property type="match status" value="1"/>
</dbReference>
<dbReference type="EMBL" id="LNKT01000008">
    <property type="protein sequence ID" value="KYJ87002.1"/>
    <property type="molecule type" value="Genomic_DNA"/>
</dbReference>
<dbReference type="RefSeq" id="WP_082792034.1">
    <property type="nucleotide sequence ID" value="NZ_LNKT01000008.1"/>
</dbReference>
<dbReference type="SUPFAM" id="SSF53335">
    <property type="entry name" value="S-adenosyl-L-methionine-dependent methyltransferases"/>
    <property type="match status" value="1"/>
</dbReference>
<keyword evidence="3" id="KW-1185">Reference proteome</keyword>
<dbReference type="Gene3D" id="3.40.50.150">
    <property type="entry name" value="Vaccinia Virus protein VP39"/>
    <property type="match status" value="1"/>
</dbReference>
<evidence type="ECO:0000256" key="1">
    <source>
        <dbReference type="ARBA" id="ARBA00022679"/>
    </source>
</evidence>